<dbReference type="InterPro" id="IPR013216">
    <property type="entry name" value="Methyltransf_11"/>
</dbReference>
<dbReference type="InterPro" id="IPR029063">
    <property type="entry name" value="SAM-dependent_MTases_sf"/>
</dbReference>
<dbReference type="GO" id="GO:0032259">
    <property type="term" value="P:methylation"/>
    <property type="evidence" value="ECO:0007669"/>
    <property type="project" value="UniProtKB-KW"/>
</dbReference>
<dbReference type="PANTHER" id="PTHR43861">
    <property type="entry name" value="TRANS-ACONITATE 2-METHYLTRANSFERASE-RELATED"/>
    <property type="match status" value="1"/>
</dbReference>
<evidence type="ECO:0000259" key="1">
    <source>
        <dbReference type="Pfam" id="PF08241"/>
    </source>
</evidence>
<dbReference type="Gene3D" id="3.40.50.150">
    <property type="entry name" value="Vaccinia Virus protein VP39"/>
    <property type="match status" value="1"/>
</dbReference>
<dbReference type="Pfam" id="PF08241">
    <property type="entry name" value="Methyltransf_11"/>
    <property type="match status" value="1"/>
</dbReference>
<dbReference type="SUPFAM" id="SSF53335">
    <property type="entry name" value="S-adenosyl-L-methionine-dependent methyltransferases"/>
    <property type="match status" value="1"/>
</dbReference>
<sequence length="290" mass="32430">MPSNSSSLNCPSLAPDNTDKMSQNIYDTPEFFANYSQLPRSRNGLDGAVEWPRLQSFLPNLTGARVVDLGCGMGWYCRWMREHGAASVRGIDLSQNMLDRAREMDATKGIHGITYECADLDDVEVQKLVFPETESGTVDVVFSSLAVHYLANLPQLVAQVYRVLKPGGVFVFSAEHPIFTAPSEPGVVEVSLLKTGDKPGAESVRRVWPLNDYQAEGLRVTNWLADGVRKHHRTMTSYVNILLDSGFELTGFNEWYPTKEELEAKPDWLAHHPNETIKPTFLLMRGTKRG</sequence>
<reference evidence="2" key="2">
    <citation type="submission" date="2023-05" db="EMBL/GenBank/DDBJ databases">
        <authorList>
            <consortium name="Lawrence Berkeley National Laboratory"/>
            <person name="Steindorff A."/>
            <person name="Hensen N."/>
            <person name="Bonometti L."/>
            <person name="Westerberg I."/>
            <person name="Brannstrom I.O."/>
            <person name="Guillou S."/>
            <person name="Cros-Aarteil S."/>
            <person name="Calhoun S."/>
            <person name="Haridas S."/>
            <person name="Kuo A."/>
            <person name="Mondo S."/>
            <person name="Pangilinan J."/>
            <person name="Riley R."/>
            <person name="Labutti K."/>
            <person name="Andreopoulos B."/>
            <person name="Lipzen A."/>
            <person name="Chen C."/>
            <person name="Yanf M."/>
            <person name="Daum C."/>
            <person name="Ng V."/>
            <person name="Clum A."/>
            <person name="Ohm R."/>
            <person name="Martin F."/>
            <person name="Silar P."/>
            <person name="Natvig D."/>
            <person name="Lalanne C."/>
            <person name="Gautier V."/>
            <person name="Ament-Velasquez S.L."/>
            <person name="Kruys A."/>
            <person name="Hutchinson M.I."/>
            <person name="Powell A.J."/>
            <person name="Barry K."/>
            <person name="Miller A.N."/>
            <person name="Grigoriev I.V."/>
            <person name="Debuchy R."/>
            <person name="Gladieux P."/>
            <person name="Thoren M.H."/>
            <person name="Johannesson H."/>
        </authorList>
    </citation>
    <scope>NUCLEOTIDE SEQUENCE</scope>
    <source>
        <strain evidence="2">PSN243</strain>
    </source>
</reference>
<comment type="caution">
    <text evidence="2">The sequence shown here is derived from an EMBL/GenBank/DDBJ whole genome shotgun (WGS) entry which is preliminary data.</text>
</comment>
<dbReference type="Proteomes" id="UP001321760">
    <property type="component" value="Unassembled WGS sequence"/>
</dbReference>
<keyword evidence="2" id="KW-0489">Methyltransferase</keyword>
<dbReference type="GO" id="GO:0008757">
    <property type="term" value="F:S-adenosylmethionine-dependent methyltransferase activity"/>
    <property type="evidence" value="ECO:0007669"/>
    <property type="project" value="InterPro"/>
</dbReference>
<evidence type="ECO:0000313" key="3">
    <source>
        <dbReference type="Proteomes" id="UP001321760"/>
    </source>
</evidence>
<evidence type="ECO:0000313" key="2">
    <source>
        <dbReference type="EMBL" id="KAK4445910.1"/>
    </source>
</evidence>
<name>A0AAV9GEU7_9PEZI</name>
<keyword evidence="2" id="KW-0808">Transferase</keyword>
<feature type="domain" description="Methyltransferase type 11" evidence="1">
    <location>
        <begin position="67"/>
        <end position="172"/>
    </location>
</feature>
<protein>
    <submittedName>
        <fullName evidence="2">Methyltransferase</fullName>
    </submittedName>
</protein>
<keyword evidence="3" id="KW-1185">Reference proteome</keyword>
<dbReference type="AlphaFoldDB" id="A0AAV9GEU7"/>
<reference evidence="2" key="1">
    <citation type="journal article" date="2023" name="Mol. Phylogenet. Evol.">
        <title>Genome-scale phylogeny and comparative genomics of the fungal order Sordariales.</title>
        <authorList>
            <person name="Hensen N."/>
            <person name="Bonometti L."/>
            <person name="Westerberg I."/>
            <person name="Brannstrom I.O."/>
            <person name="Guillou S."/>
            <person name="Cros-Aarteil S."/>
            <person name="Calhoun S."/>
            <person name="Haridas S."/>
            <person name="Kuo A."/>
            <person name="Mondo S."/>
            <person name="Pangilinan J."/>
            <person name="Riley R."/>
            <person name="LaButti K."/>
            <person name="Andreopoulos B."/>
            <person name="Lipzen A."/>
            <person name="Chen C."/>
            <person name="Yan M."/>
            <person name="Daum C."/>
            <person name="Ng V."/>
            <person name="Clum A."/>
            <person name="Steindorff A."/>
            <person name="Ohm R.A."/>
            <person name="Martin F."/>
            <person name="Silar P."/>
            <person name="Natvig D.O."/>
            <person name="Lalanne C."/>
            <person name="Gautier V."/>
            <person name="Ament-Velasquez S.L."/>
            <person name="Kruys A."/>
            <person name="Hutchinson M.I."/>
            <person name="Powell A.J."/>
            <person name="Barry K."/>
            <person name="Miller A.N."/>
            <person name="Grigoriev I.V."/>
            <person name="Debuchy R."/>
            <person name="Gladieux P."/>
            <person name="Hiltunen Thoren M."/>
            <person name="Johannesson H."/>
        </authorList>
    </citation>
    <scope>NUCLEOTIDE SEQUENCE</scope>
    <source>
        <strain evidence="2">PSN243</strain>
    </source>
</reference>
<organism evidence="2 3">
    <name type="scientific">Podospora aff. communis PSN243</name>
    <dbReference type="NCBI Taxonomy" id="3040156"/>
    <lineage>
        <taxon>Eukaryota</taxon>
        <taxon>Fungi</taxon>
        <taxon>Dikarya</taxon>
        <taxon>Ascomycota</taxon>
        <taxon>Pezizomycotina</taxon>
        <taxon>Sordariomycetes</taxon>
        <taxon>Sordariomycetidae</taxon>
        <taxon>Sordariales</taxon>
        <taxon>Podosporaceae</taxon>
        <taxon>Podospora</taxon>
    </lineage>
</organism>
<dbReference type="PANTHER" id="PTHR43861:SF1">
    <property type="entry name" value="TRANS-ACONITATE 2-METHYLTRANSFERASE"/>
    <property type="match status" value="1"/>
</dbReference>
<gene>
    <name evidence="2" type="ORF">QBC34DRAFT_412446</name>
</gene>
<dbReference type="EMBL" id="MU865961">
    <property type="protein sequence ID" value="KAK4445910.1"/>
    <property type="molecule type" value="Genomic_DNA"/>
</dbReference>
<proteinExistence type="predicted"/>
<dbReference type="CDD" id="cd02440">
    <property type="entry name" value="AdoMet_MTases"/>
    <property type="match status" value="1"/>
</dbReference>
<accession>A0AAV9GEU7</accession>